<feature type="transmembrane region" description="Helical" evidence="1">
    <location>
        <begin position="85"/>
        <end position="106"/>
    </location>
</feature>
<keyword evidence="1" id="KW-0472">Membrane</keyword>
<keyword evidence="1" id="KW-1133">Transmembrane helix</keyword>
<proteinExistence type="predicted"/>
<dbReference type="PANTHER" id="PTHR30273">
    <property type="entry name" value="PERIPLASMIC SIGNAL SENSOR AND SIGMA FACTOR ACTIVATOR FECR-RELATED"/>
    <property type="match status" value="1"/>
</dbReference>
<dbReference type="InterPro" id="IPR032508">
    <property type="entry name" value="FecR_C"/>
</dbReference>
<evidence type="ECO:0000259" key="3">
    <source>
        <dbReference type="Pfam" id="PF16344"/>
    </source>
</evidence>
<reference evidence="4" key="1">
    <citation type="journal article" date="2023" name="Comput. Struct. Biotechnol. J.">
        <title>Discovery of a novel marine Bacteroidetes with a rich repertoire of carbohydrate-active enzymes.</title>
        <authorList>
            <person name="Chen B."/>
            <person name="Liu G."/>
            <person name="Chen Q."/>
            <person name="Wang H."/>
            <person name="Liu L."/>
            <person name="Tang K."/>
        </authorList>
    </citation>
    <scope>NUCLEOTIDE SEQUENCE</scope>
    <source>
        <strain evidence="4">TK19036</strain>
    </source>
</reference>
<dbReference type="Pfam" id="PF16344">
    <property type="entry name" value="FecR_C"/>
    <property type="match status" value="1"/>
</dbReference>
<feature type="domain" description="Protein FecR C-terminal" evidence="3">
    <location>
        <begin position="262"/>
        <end position="330"/>
    </location>
</feature>
<dbReference type="PIRSF" id="PIRSF018266">
    <property type="entry name" value="FecR"/>
    <property type="match status" value="1"/>
</dbReference>
<protein>
    <submittedName>
        <fullName evidence="4">DUF4974 domain-containing protein</fullName>
    </submittedName>
</protein>
<feature type="domain" description="FecR protein" evidence="2">
    <location>
        <begin position="125"/>
        <end position="218"/>
    </location>
</feature>
<dbReference type="Pfam" id="PF04773">
    <property type="entry name" value="FecR"/>
    <property type="match status" value="1"/>
</dbReference>
<dbReference type="AlphaFoldDB" id="A0AA49JIL1"/>
<evidence type="ECO:0000259" key="2">
    <source>
        <dbReference type="Pfam" id="PF04773"/>
    </source>
</evidence>
<dbReference type="GO" id="GO:0016989">
    <property type="term" value="F:sigma factor antagonist activity"/>
    <property type="evidence" value="ECO:0007669"/>
    <property type="project" value="TreeGrafter"/>
</dbReference>
<dbReference type="PANTHER" id="PTHR30273:SF2">
    <property type="entry name" value="PROTEIN FECR"/>
    <property type="match status" value="1"/>
</dbReference>
<sequence length="337" mass="38823">MPQNEDIYKLVSKYLANELDQTERAAFEQWRESHPEEYEKLKEVWFRAGGHRQTFSTNTAREKLNQRIDALEAETAAQQKRQTHYWVKMAASISILAIFLGTLYFLKPWEYLRNAQQARWVEKSTVKSQIATLTLGDGTKVTLNADSRLRYSSQLTQEPYREVFLEGEAFFEVAHDPEHPFLVRTGELTTRVLGTSFSISAYPDDEMAKVTVASGEVEVDLPGIGASPLLLPEKQISYHRQEKTWEEADVVLADELGWTKGRLVFENAKLSRVARVLERYYDVPIDFEEEKLKNCQITAHFEKEKLPEVLEVMSYINDFTYTFDNNQITLSGSGCEP</sequence>
<dbReference type="Gene3D" id="3.55.50.30">
    <property type="match status" value="1"/>
</dbReference>
<accession>A0AA49JIL1</accession>
<dbReference type="InterPro" id="IPR006860">
    <property type="entry name" value="FecR"/>
</dbReference>
<keyword evidence="1" id="KW-0812">Transmembrane</keyword>
<dbReference type="EMBL" id="CP120682">
    <property type="protein sequence ID" value="WKN35637.1"/>
    <property type="molecule type" value="Genomic_DNA"/>
</dbReference>
<organism evidence="4">
    <name type="scientific">Roseihalotalea indica</name>
    <dbReference type="NCBI Taxonomy" id="2867963"/>
    <lineage>
        <taxon>Bacteria</taxon>
        <taxon>Pseudomonadati</taxon>
        <taxon>Bacteroidota</taxon>
        <taxon>Cytophagia</taxon>
        <taxon>Cytophagales</taxon>
        <taxon>Catalimonadaceae</taxon>
        <taxon>Roseihalotalea</taxon>
    </lineage>
</organism>
<evidence type="ECO:0000256" key="1">
    <source>
        <dbReference type="SAM" id="Phobius"/>
    </source>
</evidence>
<reference evidence="4" key="2">
    <citation type="journal article" date="2024" name="Antonie Van Leeuwenhoek">
        <title>Roseihalotalea indica gen. nov., sp. nov., a halophilic Bacteroidetes from mesopelagic Southwest Indian Ocean with higher carbohydrate metabolic potential.</title>
        <authorList>
            <person name="Chen B."/>
            <person name="Zhang M."/>
            <person name="Lin D."/>
            <person name="Ye J."/>
            <person name="Tang K."/>
        </authorList>
    </citation>
    <scope>NUCLEOTIDE SEQUENCE</scope>
    <source>
        <strain evidence="4">TK19036</strain>
    </source>
</reference>
<dbReference type="InterPro" id="IPR012373">
    <property type="entry name" value="Ferrdict_sens_TM"/>
</dbReference>
<dbReference type="Gene3D" id="2.60.120.1440">
    <property type="match status" value="1"/>
</dbReference>
<gene>
    <name evidence="4" type="ORF">K4G66_25025</name>
</gene>
<evidence type="ECO:0000313" key="4">
    <source>
        <dbReference type="EMBL" id="WKN35637.1"/>
    </source>
</evidence>
<name>A0AA49JIL1_9BACT</name>